<dbReference type="RefSeq" id="XP_024665306.1">
    <property type="nucleotide sequence ID" value="XM_024809538.1"/>
</dbReference>
<organism evidence="2 3">
    <name type="scientific">Wickerhamiella sorbophila</name>
    <dbReference type="NCBI Taxonomy" id="45607"/>
    <lineage>
        <taxon>Eukaryota</taxon>
        <taxon>Fungi</taxon>
        <taxon>Dikarya</taxon>
        <taxon>Ascomycota</taxon>
        <taxon>Saccharomycotina</taxon>
        <taxon>Dipodascomycetes</taxon>
        <taxon>Dipodascales</taxon>
        <taxon>Trichomonascaceae</taxon>
        <taxon>Wickerhamiella</taxon>
    </lineage>
</organism>
<feature type="compositionally biased region" description="Acidic residues" evidence="1">
    <location>
        <begin position="679"/>
        <end position="689"/>
    </location>
</feature>
<dbReference type="GO" id="GO:0005737">
    <property type="term" value="C:cytoplasm"/>
    <property type="evidence" value="ECO:0007669"/>
    <property type="project" value="TreeGrafter"/>
</dbReference>
<proteinExistence type="predicted"/>
<dbReference type="PANTHER" id="PTHR12984:SF3">
    <property type="entry name" value="N-TERMINAL KINASE-LIKE PROTEIN"/>
    <property type="match status" value="1"/>
</dbReference>
<dbReference type="PANTHER" id="PTHR12984">
    <property type="entry name" value="SCY1-RELATED S/T PROTEIN KINASE-LIKE"/>
    <property type="match status" value="1"/>
</dbReference>
<feature type="compositionally biased region" description="Low complexity" evidence="1">
    <location>
        <begin position="8"/>
        <end position="19"/>
    </location>
</feature>
<keyword evidence="2" id="KW-0808">Transferase</keyword>
<dbReference type="EMBL" id="NDIQ01000021">
    <property type="protein sequence ID" value="PRT55361.1"/>
    <property type="molecule type" value="Genomic_DNA"/>
</dbReference>
<gene>
    <name evidence="2" type="ORF">B9G98_02981</name>
</gene>
<keyword evidence="3" id="KW-1185">Reference proteome</keyword>
<dbReference type="SUPFAM" id="SSF48371">
    <property type="entry name" value="ARM repeat"/>
    <property type="match status" value="1"/>
</dbReference>
<feature type="compositionally biased region" description="Low complexity" evidence="1">
    <location>
        <begin position="636"/>
        <end position="675"/>
    </location>
</feature>
<dbReference type="Gene3D" id="3.30.200.20">
    <property type="entry name" value="Phosphorylase Kinase, domain 1"/>
    <property type="match status" value="1"/>
</dbReference>
<keyword evidence="2" id="KW-0418">Kinase</keyword>
<evidence type="ECO:0000313" key="2">
    <source>
        <dbReference type="EMBL" id="PRT55361.1"/>
    </source>
</evidence>
<feature type="compositionally biased region" description="Low complexity" evidence="1">
    <location>
        <begin position="568"/>
        <end position="592"/>
    </location>
</feature>
<dbReference type="AlphaFoldDB" id="A0A2T0FK44"/>
<dbReference type="GO" id="GO:0006409">
    <property type="term" value="P:tRNA export from nucleus"/>
    <property type="evidence" value="ECO:0007669"/>
    <property type="project" value="TreeGrafter"/>
</dbReference>
<dbReference type="SUPFAM" id="SSF56112">
    <property type="entry name" value="Protein kinase-like (PK-like)"/>
    <property type="match status" value="1"/>
</dbReference>
<dbReference type="Gene3D" id="1.25.10.10">
    <property type="entry name" value="Leucine-rich Repeat Variant"/>
    <property type="match status" value="1"/>
</dbReference>
<sequence>MDFVTKTLSSFSLSSSPFSQGAPLDAGEEATRIWKIYEGTIKKDGRPCTLFVFDATDLASRGQQPLAENMSAMLRKLRIPGLLKLIDSYATSSGQVTIATEPVRPVSARLNEFSPMARQWALQTVLDTLDNLHKHTKCAHCNIQLSSLFETANGEWALGGFELAGFVPSDSPPLWSYGSLLPKNEQNCPPEIQRQGWQAVSSGGDRAAFAVDSWQFGRLARAMLGDNMPAQIQPIISSLMASGKRSTIVKAAASKEALETPLVRVAEWASNPYALNEIEFSQLLITLNQCYNDIPAAFVGGKVLPELSKAVDAGKGGIDGIRLALALCCRLENPQFQNVAVPVIMKLFASMDRAVRLELLRSLPSFIDKVPDRDVQSKVFPAMGTGFVDTEAVIRRESLQAVKYIAPKLSSRQINGDLLRMLARTNSDAEEDIRAATIVLLCDLSELMDKSTRSSVIVTALARGLRDPTTTVRMAALQGLQKTSQHFTPKECAEKLVGPAASALLDTSLQVRQIAQRVFDMLVDRIKKASEELGDVGDRPSSAASNASTASAAPSAVSSIMNLWGSSEAAAAPSPSPALPASQPSAAAAAPATENTAVKSSAGTGIVQETAVFQSNWDWEPEPAPKPKTRTLRPMAAKSVRPVAKPAAKPTAKPAVKPAARPGQQAAPPASKPAAINLEPDDDTEGWDW</sequence>
<dbReference type="InterPro" id="IPR011989">
    <property type="entry name" value="ARM-like"/>
</dbReference>
<dbReference type="InterPro" id="IPR016024">
    <property type="entry name" value="ARM-type_fold"/>
</dbReference>
<protein>
    <submittedName>
        <fullName evidence="2">Putative inactive serine/threonine-protein kinase scy1</fullName>
    </submittedName>
</protein>
<accession>A0A2T0FK44</accession>
<dbReference type="GeneID" id="36516729"/>
<dbReference type="OrthoDB" id="447103at2759"/>
<dbReference type="Gene3D" id="1.10.510.10">
    <property type="entry name" value="Transferase(Phosphotransferase) domain 1"/>
    <property type="match status" value="1"/>
</dbReference>
<dbReference type="Proteomes" id="UP000238350">
    <property type="component" value="Unassembled WGS sequence"/>
</dbReference>
<dbReference type="GO" id="GO:0016301">
    <property type="term" value="F:kinase activity"/>
    <property type="evidence" value="ECO:0007669"/>
    <property type="project" value="UniProtKB-KW"/>
</dbReference>
<evidence type="ECO:0000256" key="1">
    <source>
        <dbReference type="SAM" id="MobiDB-lite"/>
    </source>
</evidence>
<dbReference type="STRING" id="45607.A0A2T0FK44"/>
<feature type="compositionally biased region" description="Polar residues" evidence="1">
    <location>
        <begin position="593"/>
        <end position="603"/>
    </location>
</feature>
<name>A0A2T0FK44_9ASCO</name>
<dbReference type="Pfam" id="PF20168">
    <property type="entry name" value="PDS5"/>
    <property type="match status" value="1"/>
</dbReference>
<dbReference type="InterPro" id="IPR051177">
    <property type="entry name" value="CIK-Related_Protein"/>
</dbReference>
<reference evidence="2 3" key="1">
    <citation type="submission" date="2017-04" db="EMBL/GenBank/DDBJ databases">
        <title>Genome sequencing of [Candida] sorbophila.</title>
        <authorList>
            <person name="Ahn J.O."/>
        </authorList>
    </citation>
    <scope>NUCLEOTIDE SEQUENCE [LARGE SCALE GENOMIC DNA]</scope>
    <source>
        <strain evidence="2 3">DS02</strain>
    </source>
</reference>
<dbReference type="InterPro" id="IPR011009">
    <property type="entry name" value="Kinase-like_dom_sf"/>
</dbReference>
<feature type="region of interest" description="Disordered" evidence="1">
    <location>
        <begin position="568"/>
        <end position="689"/>
    </location>
</feature>
<evidence type="ECO:0000313" key="3">
    <source>
        <dbReference type="Proteomes" id="UP000238350"/>
    </source>
</evidence>
<comment type="caution">
    <text evidence="2">The sequence shown here is derived from an EMBL/GenBank/DDBJ whole genome shotgun (WGS) entry which is preliminary data.</text>
</comment>
<feature type="region of interest" description="Disordered" evidence="1">
    <location>
        <begin position="1"/>
        <end position="24"/>
    </location>
</feature>